<evidence type="ECO:0000313" key="3">
    <source>
        <dbReference type="Proteomes" id="UP000777303"/>
    </source>
</evidence>
<proteinExistence type="predicted"/>
<dbReference type="AlphaFoldDB" id="A0A948TIA9"/>
<evidence type="ECO:0000313" key="2">
    <source>
        <dbReference type="EMBL" id="MBU3851128.1"/>
    </source>
</evidence>
<sequence length="107" mass="10757">MLSKLLMATGINDTASSTLSNVFGAASQGDLSSFIINKVSPFIPALQTVLGLTALIITIVLAIKLAVSGAANNPNARSHTIIGFIVVLVAVVIGASAQPLLASVIAS</sequence>
<reference evidence="2" key="2">
    <citation type="submission" date="2021-04" db="EMBL/GenBank/DDBJ databases">
        <authorList>
            <person name="Gilroy R."/>
        </authorList>
    </citation>
    <scope>NUCLEOTIDE SEQUENCE</scope>
    <source>
        <strain evidence="2">F6-6636</strain>
    </source>
</reference>
<organism evidence="2 3">
    <name type="scientific">Candidatus Paralactobacillus gallistercoris</name>
    <dbReference type="NCBI Taxonomy" id="2838724"/>
    <lineage>
        <taxon>Bacteria</taxon>
        <taxon>Bacillati</taxon>
        <taxon>Bacillota</taxon>
        <taxon>Bacilli</taxon>
        <taxon>Lactobacillales</taxon>
        <taxon>Lactobacillaceae</taxon>
        <taxon>Lactobacillus</taxon>
    </lineage>
</organism>
<name>A0A948TIA9_9LACO</name>
<evidence type="ECO:0008006" key="4">
    <source>
        <dbReference type="Google" id="ProtNLM"/>
    </source>
</evidence>
<gene>
    <name evidence="2" type="ORF">H9901_00225</name>
</gene>
<keyword evidence="1" id="KW-1133">Transmembrane helix</keyword>
<reference evidence="2" key="1">
    <citation type="journal article" date="2021" name="PeerJ">
        <title>Extensive microbial diversity within the chicken gut microbiome revealed by metagenomics and culture.</title>
        <authorList>
            <person name="Gilroy R."/>
            <person name="Ravi A."/>
            <person name="Getino M."/>
            <person name="Pursley I."/>
            <person name="Horton D.L."/>
            <person name="Alikhan N.F."/>
            <person name="Baker D."/>
            <person name="Gharbi K."/>
            <person name="Hall N."/>
            <person name="Watson M."/>
            <person name="Adriaenssens E.M."/>
            <person name="Foster-Nyarko E."/>
            <person name="Jarju S."/>
            <person name="Secka A."/>
            <person name="Antonio M."/>
            <person name="Oren A."/>
            <person name="Chaudhuri R.R."/>
            <person name="La Ragione R."/>
            <person name="Hildebrand F."/>
            <person name="Pallen M.J."/>
        </authorList>
    </citation>
    <scope>NUCLEOTIDE SEQUENCE</scope>
    <source>
        <strain evidence="2">F6-6636</strain>
    </source>
</reference>
<keyword evidence="1" id="KW-0812">Transmembrane</keyword>
<comment type="caution">
    <text evidence="2">The sequence shown here is derived from an EMBL/GenBank/DDBJ whole genome shotgun (WGS) entry which is preliminary data.</text>
</comment>
<feature type="transmembrane region" description="Helical" evidence="1">
    <location>
        <begin position="42"/>
        <end position="67"/>
    </location>
</feature>
<dbReference type="EMBL" id="JAHLFS010000005">
    <property type="protein sequence ID" value="MBU3851128.1"/>
    <property type="molecule type" value="Genomic_DNA"/>
</dbReference>
<feature type="transmembrane region" description="Helical" evidence="1">
    <location>
        <begin position="79"/>
        <end position="101"/>
    </location>
</feature>
<dbReference type="Proteomes" id="UP000777303">
    <property type="component" value="Unassembled WGS sequence"/>
</dbReference>
<accession>A0A948TIA9</accession>
<evidence type="ECO:0000256" key="1">
    <source>
        <dbReference type="SAM" id="Phobius"/>
    </source>
</evidence>
<keyword evidence="1" id="KW-0472">Membrane</keyword>
<protein>
    <recommendedName>
        <fullName evidence="4">TrbC/VIRB2 family protein</fullName>
    </recommendedName>
</protein>